<dbReference type="InterPro" id="IPR037066">
    <property type="entry name" value="Plug_dom_sf"/>
</dbReference>
<dbReference type="NCBIfam" id="TIGR04056">
    <property type="entry name" value="OMP_RagA_SusC"/>
    <property type="match status" value="1"/>
</dbReference>
<proteinExistence type="predicted"/>
<evidence type="ECO:0000313" key="2">
    <source>
        <dbReference type="EMBL" id="MPL88565.1"/>
    </source>
</evidence>
<dbReference type="InterPro" id="IPR023996">
    <property type="entry name" value="TonB-dep_OMP_SusC/RagA"/>
</dbReference>
<comment type="caution">
    <text evidence="2">The sequence shown here is derived from an EMBL/GenBank/DDBJ whole genome shotgun (WGS) entry which is preliminary data.</text>
</comment>
<dbReference type="NCBIfam" id="TIGR04057">
    <property type="entry name" value="SusC_RagA_signa"/>
    <property type="match status" value="1"/>
</dbReference>
<evidence type="ECO:0000259" key="1">
    <source>
        <dbReference type="Pfam" id="PF07715"/>
    </source>
</evidence>
<dbReference type="InterPro" id="IPR012910">
    <property type="entry name" value="Plug_dom"/>
</dbReference>
<dbReference type="SUPFAM" id="SSF56935">
    <property type="entry name" value="Porins"/>
    <property type="match status" value="1"/>
</dbReference>
<protein>
    <recommendedName>
        <fullName evidence="1">TonB-dependent receptor plug domain-containing protein</fullName>
    </recommendedName>
</protein>
<dbReference type="InterPro" id="IPR023997">
    <property type="entry name" value="TonB-dep_OMP_SusC/RagA_CS"/>
</dbReference>
<organism evidence="2">
    <name type="scientific">bioreactor metagenome</name>
    <dbReference type="NCBI Taxonomy" id="1076179"/>
    <lineage>
        <taxon>unclassified sequences</taxon>
        <taxon>metagenomes</taxon>
        <taxon>ecological metagenomes</taxon>
    </lineage>
</organism>
<dbReference type="AlphaFoldDB" id="A0A644VBS5"/>
<sequence length="972" mass="109905">MKKSIFIVIALYGMSFTAYAQRNIYGIIADQNDKPIKGALVYNADNPSISTISKENGSFILETENCSFIRVNIMDSQIKQIKVPENGYVGTVVLDDNSTIINLGNSFTNKQSKTQAITTIEANEITNNSSFNVKDALLGISPFGFRGVKYNTLIVVDGFPRSWDYLSKESVESISILKDAASTALWGARGANGVVVVTTKRGKYNSKELDVNYTHGIGMPTEIPEMADASIYARALNEALYYDGLPVRFSESEINLFANGQGDQDLYPNVDWMNEGLRNNTHNNQLSINIRGGGDKIRYFSSTNYKNNFGILNPKYTDFDNRYSSQIRSYRLSTQMNLDFNITKTTSARLNLLGYLTENIRPVPENDEIFNKLITVPSASFPIFTENGYWGSNYIFNSNPLADIASKGFSKTNQRLLQADFMLLQNFSNFIPGLSAEIGVAYDNSVNYAESQQKDYIYEVNEKQGSIKNSMIYGTESNLDYSSSLLDQFMATALKFNLKYDKVFENGHNLNAGLLYGQESLVNLGRNNTWKRQNILGTFAYNVNNRYLLDAALNYYGSSVLKKGDRFNLYPALSAGWVISEESFFDIKIIDFLKVRFSIGQSGVDDIPYELDKQFWIAGSSYYFRDANTVSGGTREGPLASPVIKNERVSEANLGVDAKLIDKLSVAIDGFYRRRDNILVSGSATYSSVLGIQVPNVFEGITDIKGGEVSVTWREKKQKFGYYIQGNFTFARTKIIENNEGYKPYDYLYTKGNSFGQFYGLEAIGYFNDFNDISNSPIQVFSEVRPGDIKYRDQNNDNIINEYDIKAFGFSTYLPEIYYGLKLGFNYKNFGLDMIWQGVANYSVVLNTPSVYWPLRNNTNISNWYLTDKIRWTEQTKDVANLPRLTTLDNANNFRNSTQWLEDGAYLSLRNVNLYYNIPVSSLNKAGVDELQVYVRANNVLLFDKIKYLTSENLSVNYPNLRSVYLGFNVKF</sequence>
<dbReference type="Pfam" id="PF07715">
    <property type="entry name" value="Plug"/>
    <property type="match status" value="1"/>
</dbReference>
<name>A0A644VBS5_9ZZZZ</name>
<gene>
    <name evidence="2" type="ORF">SDC9_34591</name>
</gene>
<reference evidence="2" key="1">
    <citation type="submission" date="2019-08" db="EMBL/GenBank/DDBJ databases">
        <authorList>
            <person name="Kucharzyk K."/>
            <person name="Murdoch R.W."/>
            <person name="Higgins S."/>
            <person name="Loffler F."/>
        </authorList>
    </citation>
    <scope>NUCLEOTIDE SEQUENCE</scope>
</reference>
<accession>A0A644VBS5</accession>
<dbReference type="Gene3D" id="2.170.130.10">
    <property type="entry name" value="TonB-dependent receptor, plug domain"/>
    <property type="match status" value="1"/>
</dbReference>
<feature type="domain" description="TonB-dependent receptor plug" evidence="1">
    <location>
        <begin position="111"/>
        <end position="194"/>
    </location>
</feature>
<dbReference type="EMBL" id="VSSQ01000260">
    <property type="protein sequence ID" value="MPL88565.1"/>
    <property type="molecule type" value="Genomic_DNA"/>
</dbReference>